<dbReference type="Pfam" id="PF03162">
    <property type="entry name" value="Y_phosphatase2"/>
    <property type="match status" value="1"/>
</dbReference>
<name>A0ABP0U8A4_9BRYO</name>
<evidence type="ECO:0000313" key="2">
    <source>
        <dbReference type="Proteomes" id="UP001497512"/>
    </source>
</evidence>
<evidence type="ECO:0000313" key="1">
    <source>
        <dbReference type="EMBL" id="CAK9212679.1"/>
    </source>
</evidence>
<dbReference type="EMBL" id="OZ019911">
    <property type="protein sequence ID" value="CAK9212679.1"/>
    <property type="molecule type" value="Genomic_DNA"/>
</dbReference>
<dbReference type="InterPro" id="IPR029021">
    <property type="entry name" value="Prot-tyrosine_phosphatase-like"/>
</dbReference>
<gene>
    <name evidence="1" type="ORF">CSSPTR1EN2_LOCUS11357</name>
</gene>
<dbReference type="PANTHER" id="PTHR31126">
    <property type="entry name" value="TYROSINE-PROTEIN PHOSPHATASE"/>
    <property type="match status" value="1"/>
</dbReference>
<protein>
    <recommendedName>
        <fullName evidence="3">Tyrosine phosphatase</fullName>
    </recommendedName>
</protein>
<dbReference type="Gene3D" id="3.90.190.10">
    <property type="entry name" value="Protein tyrosine phosphatase superfamily"/>
    <property type="match status" value="1"/>
</dbReference>
<evidence type="ECO:0008006" key="3">
    <source>
        <dbReference type="Google" id="ProtNLM"/>
    </source>
</evidence>
<organism evidence="1 2">
    <name type="scientific">Sphagnum troendelagicum</name>
    <dbReference type="NCBI Taxonomy" id="128251"/>
    <lineage>
        <taxon>Eukaryota</taxon>
        <taxon>Viridiplantae</taxon>
        <taxon>Streptophyta</taxon>
        <taxon>Embryophyta</taxon>
        <taxon>Bryophyta</taxon>
        <taxon>Sphagnophytina</taxon>
        <taxon>Sphagnopsida</taxon>
        <taxon>Sphagnales</taxon>
        <taxon>Sphagnaceae</taxon>
        <taxon>Sphagnum</taxon>
    </lineage>
</organism>
<accession>A0ABP0U8A4</accession>
<proteinExistence type="predicted"/>
<dbReference type="InterPro" id="IPR004861">
    <property type="entry name" value="Siw14-like"/>
</dbReference>
<reference evidence="1" key="1">
    <citation type="submission" date="2024-02" db="EMBL/GenBank/DDBJ databases">
        <authorList>
            <consortium name="ELIXIR-Norway"/>
            <consortium name="Elixir Norway"/>
        </authorList>
    </citation>
    <scope>NUCLEOTIDE SEQUENCE</scope>
</reference>
<dbReference type="PANTHER" id="PTHR31126:SF14">
    <property type="entry name" value="TYROSINE-PROTEIN PHOSPHATASE OCA6-RELATED"/>
    <property type="match status" value="1"/>
</dbReference>
<sequence length="386" mass="42897">MTFQRQLIPPFRYAIVEDSFFRGAYPTIKNFRFMRRLHLKTIISLTPETHPNRDMREFCEHEGITVHNFYVDKFQDSVTLSNTKVIQVLQIIIRPENLPVYLHCLDGTHVTGLVVMCFRKLQSWNLSTSTAEFCQFEKDAEISREESQFVEAFRGEIEIPPVIPKWLWQGIRSVKHPTFRLRLLSDPREEEGMVMAPNARQSELPKTLNRSGYYAAGATVLDWAPGSLLKHPGATGVPGDNTPLSGLIPLTGVGVPEGGVIYGNGKGISGSGFGGIKLTNDLPKGGEESSGTDHGVAYKASLLKVFDRNASPLVGLPHKGSRDLHDRESMRNLEALDLEGIDVMASRRLQARPHQARPHSMISSSSGKILAGCTHDPSCLIMIRKA</sequence>
<dbReference type="SUPFAM" id="SSF52799">
    <property type="entry name" value="(Phosphotyrosine protein) phosphatases II"/>
    <property type="match status" value="1"/>
</dbReference>
<dbReference type="CDD" id="cd17663">
    <property type="entry name" value="PFA-DSP_Oca6"/>
    <property type="match status" value="1"/>
</dbReference>
<dbReference type="Proteomes" id="UP001497512">
    <property type="component" value="Chromosome 19"/>
</dbReference>
<keyword evidence="2" id="KW-1185">Reference proteome</keyword>